<dbReference type="AlphaFoldDB" id="A0A4Y7ID25"/>
<reference evidence="2 3" key="1">
    <citation type="journal article" date="2018" name="Science">
        <title>The opium poppy genome and morphinan production.</title>
        <authorList>
            <person name="Guo L."/>
            <person name="Winzer T."/>
            <person name="Yang X."/>
            <person name="Li Y."/>
            <person name="Ning Z."/>
            <person name="He Z."/>
            <person name="Teodor R."/>
            <person name="Lu Y."/>
            <person name="Bowser T.A."/>
            <person name="Graham I.A."/>
            <person name="Ye K."/>
        </authorList>
    </citation>
    <scope>NUCLEOTIDE SEQUENCE [LARGE SCALE GENOMIC DNA]</scope>
    <source>
        <strain evidence="3">cv. HN1</strain>
        <tissue evidence="2">Leaves</tissue>
    </source>
</reference>
<sequence>MANSQTKEGREKFQVQTGLPFKFDACHELFREKTRWNYKYNACPIGIKKAKLRARQKKDREHDIFREGDDGSSSAKMEQDKIYQQSANILDYLKETRSRNELMKAEQESQYQTVWASTQQPSYQMEEQLNLQNLHHQAYQMHYDEDDVIMSMDISKLGRNEKKILSTQAKRYLKEVEYNQR</sequence>
<dbReference type="EMBL" id="CM010715">
    <property type="protein sequence ID" value="RZC46827.1"/>
    <property type="molecule type" value="Genomic_DNA"/>
</dbReference>
<feature type="region of interest" description="Disordered" evidence="1">
    <location>
        <begin position="57"/>
        <end position="78"/>
    </location>
</feature>
<accession>A0A4Y7ID25</accession>
<evidence type="ECO:0000313" key="3">
    <source>
        <dbReference type="Proteomes" id="UP000316621"/>
    </source>
</evidence>
<feature type="compositionally biased region" description="Basic and acidic residues" evidence="1">
    <location>
        <begin position="58"/>
        <end position="69"/>
    </location>
</feature>
<protein>
    <recommendedName>
        <fullName evidence="4">No apical meristem-associated C-terminal domain-containing protein</fullName>
    </recommendedName>
</protein>
<evidence type="ECO:0000256" key="1">
    <source>
        <dbReference type="SAM" id="MobiDB-lite"/>
    </source>
</evidence>
<keyword evidence="3" id="KW-1185">Reference proteome</keyword>
<name>A0A4Y7ID25_PAPSO</name>
<gene>
    <name evidence="2" type="ORF">C5167_039780</name>
</gene>
<proteinExistence type="predicted"/>
<dbReference type="Proteomes" id="UP000316621">
    <property type="component" value="Chromosome 1"/>
</dbReference>
<organism evidence="2 3">
    <name type="scientific">Papaver somniferum</name>
    <name type="common">Opium poppy</name>
    <dbReference type="NCBI Taxonomy" id="3469"/>
    <lineage>
        <taxon>Eukaryota</taxon>
        <taxon>Viridiplantae</taxon>
        <taxon>Streptophyta</taxon>
        <taxon>Embryophyta</taxon>
        <taxon>Tracheophyta</taxon>
        <taxon>Spermatophyta</taxon>
        <taxon>Magnoliopsida</taxon>
        <taxon>Ranunculales</taxon>
        <taxon>Papaveraceae</taxon>
        <taxon>Papaveroideae</taxon>
        <taxon>Papaver</taxon>
    </lineage>
</organism>
<evidence type="ECO:0008006" key="4">
    <source>
        <dbReference type="Google" id="ProtNLM"/>
    </source>
</evidence>
<evidence type="ECO:0000313" key="2">
    <source>
        <dbReference type="EMBL" id="RZC46827.1"/>
    </source>
</evidence>
<dbReference type="Gramene" id="RZC46827">
    <property type="protein sequence ID" value="RZC46827"/>
    <property type="gene ID" value="C5167_039780"/>
</dbReference>